<dbReference type="SUPFAM" id="SSF52172">
    <property type="entry name" value="CheY-like"/>
    <property type="match status" value="1"/>
</dbReference>
<dbReference type="Pfam" id="PF01339">
    <property type="entry name" value="CheB_methylest"/>
    <property type="match status" value="1"/>
</dbReference>
<comment type="similarity">
    <text evidence="5">Belongs to the CheB family.</text>
</comment>
<dbReference type="PIRSF" id="PIRSF000876">
    <property type="entry name" value="RR_chemtxs_CheB"/>
    <property type="match status" value="1"/>
</dbReference>
<comment type="function">
    <text evidence="5">Involved in chemotaxis. Part of a chemotaxis signal transduction system that modulates chemotaxis in response to various stimuli. Catalyzes the demethylation of specific methylglutamate residues introduced into the chemoreceptors (methyl-accepting chemotaxis proteins or MCP) by CheR. Also mediates the irreversible deamidation of specific glutamine residues to glutamic acid.</text>
</comment>
<dbReference type="SMART" id="SM00448">
    <property type="entry name" value="REC"/>
    <property type="match status" value="1"/>
</dbReference>
<keyword evidence="5 7" id="KW-0597">Phosphoprotein</keyword>
<dbReference type="Pfam" id="PF00072">
    <property type="entry name" value="Response_reg"/>
    <property type="match status" value="1"/>
</dbReference>
<comment type="subcellular location">
    <subcellularLocation>
        <location evidence="5">Cytoplasm</location>
    </subcellularLocation>
</comment>
<dbReference type="InterPro" id="IPR035909">
    <property type="entry name" value="CheB_C"/>
</dbReference>
<dbReference type="GO" id="GO:0000156">
    <property type="term" value="F:phosphorelay response regulator activity"/>
    <property type="evidence" value="ECO:0007669"/>
    <property type="project" value="InterPro"/>
</dbReference>
<dbReference type="Gene3D" id="3.40.50.2300">
    <property type="match status" value="1"/>
</dbReference>
<dbReference type="NCBIfam" id="NF001965">
    <property type="entry name" value="PRK00742.1"/>
    <property type="match status" value="1"/>
</dbReference>
<dbReference type="GO" id="GO:0008984">
    <property type="term" value="F:protein-glutamate methylesterase activity"/>
    <property type="evidence" value="ECO:0007669"/>
    <property type="project" value="UniProtKB-UniRule"/>
</dbReference>
<accession>H6L0Z5</accession>
<comment type="catalytic activity">
    <reaction evidence="5">
        <text>L-glutaminyl-[protein] + H2O = L-glutamyl-[protein] + NH4(+)</text>
        <dbReference type="Rhea" id="RHEA:16441"/>
        <dbReference type="Rhea" id="RHEA-COMP:10207"/>
        <dbReference type="Rhea" id="RHEA-COMP:10208"/>
        <dbReference type="ChEBI" id="CHEBI:15377"/>
        <dbReference type="ChEBI" id="CHEBI:28938"/>
        <dbReference type="ChEBI" id="CHEBI:29973"/>
        <dbReference type="ChEBI" id="CHEBI:30011"/>
        <dbReference type="EC" id="3.5.1.44"/>
    </reaction>
</comment>
<organism evidence="10 11">
    <name type="scientific">Saprospira grandis (strain Lewin)</name>
    <dbReference type="NCBI Taxonomy" id="984262"/>
    <lineage>
        <taxon>Bacteria</taxon>
        <taxon>Pseudomonadati</taxon>
        <taxon>Bacteroidota</taxon>
        <taxon>Saprospiria</taxon>
        <taxon>Saprospirales</taxon>
        <taxon>Saprospiraceae</taxon>
        <taxon>Saprospira</taxon>
    </lineage>
</organism>
<dbReference type="EMBL" id="CP002831">
    <property type="protein sequence ID" value="AFC25951.1"/>
    <property type="molecule type" value="Genomic_DNA"/>
</dbReference>
<keyword evidence="1 5" id="KW-0963">Cytoplasm</keyword>
<comment type="catalytic activity">
    <reaction evidence="4 5">
        <text>[protein]-L-glutamate 5-O-methyl ester + H2O = L-glutamyl-[protein] + methanol + H(+)</text>
        <dbReference type="Rhea" id="RHEA:23236"/>
        <dbReference type="Rhea" id="RHEA-COMP:10208"/>
        <dbReference type="Rhea" id="RHEA-COMP:10311"/>
        <dbReference type="ChEBI" id="CHEBI:15377"/>
        <dbReference type="ChEBI" id="CHEBI:15378"/>
        <dbReference type="ChEBI" id="CHEBI:17790"/>
        <dbReference type="ChEBI" id="CHEBI:29973"/>
        <dbReference type="ChEBI" id="CHEBI:82795"/>
        <dbReference type="EC" id="3.1.1.61"/>
    </reaction>
</comment>
<evidence type="ECO:0000256" key="1">
    <source>
        <dbReference type="ARBA" id="ARBA00022490"/>
    </source>
</evidence>
<protein>
    <recommendedName>
        <fullName evidence="5">Protein-glutamate methylesterase/protein-glutamine glutaminase</fullName>
        <ecNumber evidence="5">3.1.1.61</ecNumber>
        <ecNumber evidence="5">3.5.1.44</ecNumber>
    </recommendedName>
</protein>
<comment type="domain">
    <text evidence="5">Contains a C-terminal catalytic domain, and an N-terminal region which modulates catalytic activity.</text>
</comment>
<dbReference type="InterPro" id="IPR000673">
    <property type="entry name" value="Sig_transdc_resp-reg_Me-estase"/>
</dbReference>
<evidence type="ECO:0000256" key="4">
    <source>
        <dbReference type="ARBA" id="ARBA00048267"/>
    </source>
</evidence>
<dbReference type="OrthoDB" id="1524092at2"/>
<evidence type="ECO:0000313" key="11">
    <source>
        <dbReference type="Proteomes" id="UP000007519"/>
    </source>
</evidence>
<keyword evidence="2 5" id="KW-0145">Chemotaxis</keyword>
<dbReference type="InterPro" id="IPR008248">
    <property type="entry name" value="CheB-like"/>
</dbReference>
<dbReference type="Gene3D" id="3.40.50.180">
    <property type="entry name" value="Methylesterase CheB, C-terminal domain"/>
    <property type="match status" value="1"/>
</dbReference>
<dbReference type="EC" id="3.5.1.44" evidence="5"/>
<dbReference type="GO" id="GO:0005737">
    <property type="term" value="C:cytoplasm"/>
    <property type="evidence" value="ECO:0007669"/>
    <property type="project" value="UniProtKB-SubCell"/>
</dbReference>
<feature type="active site" evidence="5 6">
    <location>
        <position position="168"/>
    </location>
</feature>
<dbReference type="KEGG" id="sgn:SGRA_3223"/>
<dbReference type="HAMAP" id="MF_00099">
    <property type="entry name" value="CheB_chemtxs"/>
    <property type="match status" value="1"/>
</dbReference>
<proteinExistence type="inferred from homology"/>
<dbReference type="InterPro" id="IPR001789">
    <property type="entry name" value="Sig_transdc_resp-reg_receiver"/>
</dbReference>
<sequence length="349" mass="37820">MTKLPNKPKRILLAEDSAVMRQLIRSWLGNNRGYDIVGQARDGKEAAEMAAKFQPDLVLMDLFMGDYDGLYGVEQIMKSNCPCPILLLSAASQGEELLLKALAAGATDVLAKPSLRDGNLQHFGLELDQKIKAALATNLAQKPQAFASQAKHSFSTDLPYEMLLLGASTGGPATLEFILAQLPENWPLPIVIAQHMPQAFLPAFASRLQKLSKLKVSLAQNGERPKPNQVYLAPGDHHLLLRGIPNDYLFAWSQRTHPSYNYPSVDALFESAAEVIGKTLLGVLLTGMGSDGAKGLLAIKEAGGFTINQDEASSSIYGMPRAAQEIGASRRELSLSAIPPFLVQLLDME</sequence>
<dbReference type="PANTHER" id="PTHR42872">
    <property type="entry name" value="PROTEIN-GLUTAMATE METHYLESTERASE/PROTEIN-GLUTAMINE GLUTAMINASE"/>
    <property type="match status" value="1"/>
</dbReference>
<evidence type="ECO:0000256" key="5">
    <source>
        <dbReference type="HAMAP-Rule" id="MF_00099"/>
    </source>
</evidence>
<evidence type="ECO:0000313" key="10">
    <source>
        <dbReference type="EMBL" id="AFC25951.1"/>
    </source>
</evidence>
<comment type="PTM">
    <text evidence="5">Phosphorylated by CheA. Phosphorylation of the N-terminal regulatory domain activates the methylesterase activity.</text>
</comment>
<dbReference type="HOGENOM" id="CLU_000445_51_0_10"/>
<dbReference type="STRING" id="984262.SGRA_3223"/>
<evidence type="ECO:0000256" key="2">
    <source>
        <dbReference type="ARBA" id="ARBA00022500"/>
    </source>
</evidence>
<feature type="active site" evidence="5 6">
    <location>
        <position position="195"/>
    </location>
</feature>
<reference evidence="10 11" key="1">
    <citation type="journal article" date="2012" name="Stand. Genomic Sci.">
        <title>Complete genome sequencing and analysis of Saprospira grandis str. Lewin, a predatory marine bacterium.</title>
        <authorList>
            <person name="Saw J.H."/>
            <person name="Yuryev A."/>
            <person name="Kanbe M."/>
            <person name="Hou S."/>
            <person name="Young A.G."/>
            <person name="Aizawa S."/>
            <person name="Alam M."/>
        </authorList>
    </citation>
    <scope>NUCLEOTIDE SEQUENCE [LARGE SCALE GENOMIC DNA]</scope>
    <source>
        <strain evidence="10 11">Lewin</strain>
    </source>
</reference>
<dbReference type="GO" id="GO:0006935">
    <property type="term" value="P:chemotaxis"/>
    <property type="evidence" value="ECO:0007669"/>
    <property type="project" value="UniProtKB-UniRule"/>
</dbReference>
<feature type="modified residue" description="4-aspartylphosphate" evidence="5 7">
    <location>
        <position position="61"/>
    </location>
</feature>
<evidence type="ECO:0000256" key="6">
    <source>
        <dbReference type="PROSITE-ProRule" id="PRU00050"/>
    </source>
</evidence>
<evidence type="ECO:0000256" key="7">
    <source>
        <dbReference type="PROSITE-ProRule" id="PRU00169"/>
    </source>
</evidence>
<evidence type="ECO:0000256" key="3">
    <source>
        <dbReference type="ARBA" id="ARBA00022801"/>
    </source>
</evidence>
<gene>
    <name evidence="5 10" type="primary">cheB</name>
    <name evidence="10" type="ordered locus">SGRA_3223</name>
</gene>
<dbReference type="InterPro" id="IPR011006">
    <property type="entry name" value="CheY-like_superfamily"/>
</dbReference>
<dbReference type="eggNOG" id="COG2201">
    <property type="taxonomic scope" value="Bacteria"/>
</dbReference>
<feature type="active site" evidence="5 6">
    <location>
        <position position="291"/>
    </location>
</feature>
<dbReference type="RefSeq" id="WP_015693547.1">
    <property type="nucleotide sequence ID" value="NC_016940.1"/>
</dbReference>
<keyword evidence="11" id="KW-1185">Reference proteome</keyword>
<name>H6L0Z5_SAPGL</name>
<dbReference type="EC" id="3.1.1.61" evidence="5"/>
<dbReference type="PROSITE" id="PS50110">
    <property type="entry name" value="RESPONSE_REGULATORY"/>
    <property type="match status" value="1"/>
</dbReference>
<dbReference type="GO" id="GO:0050568">
    <property type="term" value="F:protein-glutamine glutaminase activity"/>
    <property type="evidence" value="ECO:0007669"/>
    <property type="project" value="UniProtKB-UniRule"/>
</dbReference>
<dbReference type="CDD" id="cd16432">
    <property type="entry name" value="CheB_Rec"/>
    <property type="match status" value="1"/>
</dbReference>
<keyword evidence="3 5" id="KW-0378">Hydrolase</keyword>
<dbReference type="PROSITE" id="PS50122">
    <property type="entry name" value="CHEB"/>
    <property type="match status" value="1"/>
</dbReference>
<evidence type="ECO:0000259" key="9">
    <source>
        <dbReference type="PROSITE" id="PS50122"/>
    </source>
</evidence>
<feature type="domain" description="Response regulatory" evidence="8">
    <location>
        <begin position="10"/>
        <end position="127"/>
    </location>
</feature>
<dbReference type="CDD" id="cd17541">
    <property type="entry name" value="REC_CheB-like"/>
    <property type="match status" value="1"/>
</dbReference>
<dbReference type="PANTHER" id="PTHR42872:SF6">
    <property type="entry name" value="PROTEIN-GLUTAMATE METHYLESTERASE_PROTEIN-GLUTAMINE GLUTAMINASE"/>
    <property type="match status" value="1"/>
</dbReference>
<feature type="domain" description="CheB-type methylesterase" evidence="9">
    <location>
        <begin position="159"/>
        <end position="349"/>
    </location>
</feature>
<dbReference type="AlphaFoldDB" id="H6L0Z5"/>
<dbReference type="SUPFAM" id="SSF52738">
    <property type="entry name" value="Methylesterase CheB, C-terminal domain"/>
    <property type="match status" value="1"/>
</dbReference>
<dbReference type="Proteomes" id="UP000007519">
    <property type="component" value="Chromosome"/>
</dbReference>
<evidence type="ECO:0000259" key="8">
    <source>
        <dbReference type="PROSITE" id="PS50110"/>
    </source>
</evidence>